<keyword evidence="2" id="KW-1185">Reference proteome</keyword>
<name>A0A4Y2T5L0_ARAVE</name>
<sequence length="183" mass="21596">MECVSHTTVKKITVTGDQMALQLRSSTTVKENHKLGSMAWAVAFLIQLRRKSHKRLILKRRLFHQSTEVFLSLWNSIQGRLVRSGTSLLCHTSYTNAWHWLEVLIFTISHKMDDGSFHFRFRDSRDAEKSFKTRWTMAPSHFRFRDSRDAEKSFKTRWTMALFTFPPHVHVGQFDNRRCHNGN</sequence>
<organism evidence="1 2">
    <name type="scientific">Araneus ventricosus</name>
    <name type="common">Orbweaver spider</name>
    <name type="synonym">Epeira ventricosa</name>
    <dbReference type="NCBI Taxonomy" id="182803"/>
    <lineage>
        <taxon>Eukaryota</taxon>
        <taxon>Metazoa</taxon>
        <taxon>Ecdysozoa</taxon>
        <taxon>Arthropoda</taxon>
        <taxon>Chelicerata</taxon>
        <taxon>Arachnida</taxon>
        <taxon>Araneae</taxon>
        <taxon>Araneomorphae</taxon>
        <taxon>Entelegynae</taxon>
        <taxon>Araneoidea</taxon>
        <taxon>Araneidae</taxon>
        <taxon>Araneus</taxon>
    </lineage>
</organism>
<evidence type="ECO:0000313" key="2">
    <source>
        <dbReference type="Proteomes" id="UP000499080"/>
    </source>
</evidence>
<accession>A0A4Y2T5L0</accession>
<dbReference type="AlphaFoldDB" id="A0A4Y2T5L0"/>
<dbReference type="EMBL" id="BGPR01026319">
    <property type="protein sequence ID" value="GBN95924.1"/>
    <property type="molecule type" value="Genomic_DNA"/>
</dbReference>
<protein>
    <submittedName>
        <fullName evidence="1">Uncharacterized protein</fullName>
    </submittedName>
</protein>
<proteinExistence type="predicted"/>
<evidence type="ECO:0000313" key="1">
    <source>
        <dbReference type="EMBL" id="GBN95924.1"/>
    </source>
</evidence>
<dbReference type="Proteomes" id="UP000499080">
    <property type="component" value="Unassembled WGS sequence"/>
</dbReference>
<comment type="caution">
    <text evidence="1">The sequence shown here is derived from an EMBL/GenBank/DDBJ whole genome shotgun (WGS) entry which is preliminary data.</text>
</comment>
<reference evidence="1 2" key="1">
    <citation type="journal article" date="2019" name="Sci. Rep.">
        <title>Orb-weaving spider Araneus ventricosus genome elucidates the spidroin gene catalogue.</title>
        <authorList>
            <person name="Kono N."/>
            <person name="Nakamura H."/>
            <person name="Ohtoshi R."/>
            <person name="Moran D.A.P."/>
            <person name="Shinohara A."/>
            <person name="Yoshida Y."/>
            <person name="Fujiwara M."/>
            <person name="Mori M."/>
            <person name="Tomita M."/>
            <person name="Arakawa K."/>
        </authorList>
    </citation>
    <scope>NUCLEOTIDE SEQUENCE [LARGE SCALE GENOMIC DNA]</scope>
</reference>
<gene>
    <name evidence="1" type="ORF">AVEN_43978_1</name>
</gene>